<comment type="caution">
    <text evidence="14">The sequence shown here is derived from an EMBL/GenBank/DDBJ whole genome shotgun (WGS) entry which is preliminary data.</text>
</comment>
<dbReference type="AlphaFoldDB" id="A0A1X2INS1"/>
<dbReference type="Gene3D" id="1.10.10.350">
    <property type="match status" value="1"/>
</dbReference>
<keyword evidence="5 11" id="KW-0547">Nucleotide-binding</keyword>
<dbReference type="InterPro" id="IPR000924">
    <property type="entry name" value="Glu/Gln-tRNA-synth"/>
</dbReference>
<keyword evidence="15" id="KW-1185">Reference proteome</keyword>
<dbReference type="InterPro" id="IPR001412">
    <property type="entry name" value="aa-tRNA-synth_I_CS"/>
</dbReference>
<dbReference type="PANTHER" id="PTHR43311">
    <property type="entry name" value="GLUTAMATE--TRNA LIGASE"/>
    <property type="match status" value="1"/>
</dbReference>
<feature type="domain" description="Glutamyl/glutaminyl-tRNA synthetase class Ib catalytic" evidence="12">
    <location>
        <begin position="34"/>
        <end position="348"/>
    </location>
</feature>
<dbReference type="InterPro" id="IPR008925">
    <property type="entry name" value="aa_tRNA-synth_I_cd-bd_sf"/>
</dbReference>
<evidence type="ECO:0000256" key="9">
    <source>
        <dbReference type="ARBA" id="ARBA00030865"/>
    </source>
</evidence>
<dbReference type="GO" id="GO:0032543">
    <property type="term" value="P:mitochondrial translation"/>
    <property type="evidence" value="ECO:0007669"/>
    <property type="project" value="EnsemblFungi"/>
</dbReference>
<keyword evidence="6 11" id="KW-0067">ATP-binding</keyword>
<evidence type="ECO:0000256" key="11">
    <source>
        <dbReference type="RuleBase" id="RU363037"/>
    </source>
</evidence>
<dbReference type="InterPro" id="IPR033910">
    <property type="entry name" value="GluRS_core"/>
</dbReference>
<dbReference type="Proteomes" id="UP000193560">
    <property type="component" value="Unassembled WGS sequence"/>
</dbReference>
<dbReference type="SUPFAM" id="SSF48163">
    <property type="entry name" value="An anticodon-binding domain of class I aminoacyl-tRNA synthetases"/>
    <property type="match status" value="1"/>
</dbReference>
<evidence type="ECO:0000256" key="6">
    <source>
        <dbReference type="ARBA" id="ARBA00022840"/>
    </source>
</evidence>
<dbReference type="CDD" id="cd00808">
    <property type="entry name" value="GluRS_core"/>
    <property type="match status" value="1"/>
</dbReference>
<dbReference type="GO" id="GO:0005524">
    <property type="term" value="F:ATP binding"/>
    <property type="evidence" value="ECO:0007669"/>
    <property type="project" value="UniProtKB-KW"/>
</dbReference>
<dbReference type="InterPro" id="IPR045462">
    <property type="entry name" value="aa-tRNA-synth_I_cd-bd"/>
</dbReference>
<evidence type="ECO:0000256" key="4">
    <source>
        <dbReference type="ARBA" id="ARBA00022598"/>
    </source>
</evidence>
<dbReference type="Pfam" id="PF19269">
    <property type="entry name" value="Anticodon_2"/>
    <property type="match status" value="1"/>
</dbReference>
<dbReference type="STRING" id="90262.A0A1X2INS1"/>
<sequence>MLRIPVKLTAVTRPQILTFYRYYQKSSKDSIGPVRVRFAPSPTGQLHLGGLRTALYNYLLAKKTGGSFILRVEDTDQTRYVPGAVEKLVSSLSWAGIHPDEGPPPTNGPHSPYFQDGHAYRCFCSTERLQAVREMRKKQGRIASYDKHCSHLTPTEIQSLMEKKTPYTIRHNTPIQGTTSFQDYVHGKLQFQNHVLDDTILVKSDGFPTYHLANVVDDHQMEITHVLRGEEWISSTPKHIQLYQAFGWTPPAFAHLPLLLNSDRSKLSKRSGDVHVEHYIEKGYFPEAITNFVALLGWHPHTTSQQFQNESPHDGQEDILDMQQLIEQFDLNHIHHSGAVVDPLKLSWINKQHLQRRAQTSDGLQSLVDLLSPLERIRNINDIPMLCCYYFVEPDYTTKEAIELEKKLKSRALELVADRSITFDTLSATSFSEGPSKIKEWVHHIAGNHKVNANHLMMVLRYVMTGSKVGAGVAETMHTLGKDTCLNRLSMFIKTNIHK</sequence>
<dbReference type="PANTHER" id="PTHR43311:SF2">
    <property type="entry name" value="GLUTAMATE--TRNA LIGASE, MITOCHONDRIAL-RELATED"/>
    <property type="match status" value="1"/>
</dbReference>
<gene>
    <name evidence="14" type="ORF">BCR42DRAFT_459865</name>
</gene>
<keyword evidence="4 11" id="KW-0436">Ligase</keyword>
<comment type="similarity">
    <text evidence="2">Belongs to the class-I aminoacyl-tRNA synthetase family. Glutamate--tRNA ligase type 1 subfamily.</text>
</comment>
<proteinExistence type="inferred from homology"/>
<dbReference type="GO" id="GO:0000049">
    <property type="term" value="F:tRNA binding"/>
    <property type="evidence" value="ECO:0007669"/>
    <property type="project" value="InterPro"/>
</dbReference>
<dbReference type="GO" id="GO:0004818">
    <property type="term" value="F:glutamate-tRNA ligase activity"/>
    <property type="evidence" value="ECO:0007669"/>
    <property type="project" value="UniProtKB-EC"/>
</dbReference>
<evidence type="ECO:0000259" key="13">
    <source>
        <dbReference type="Pfam" id="PF19269"/>
    </source>
</evidence>
<dbReference type="InterPro" id="IPR049940">
    <property type="entry name" value="GluQ/Sye"/>
</dbReference>
<dbReference type="PRINTS" id="PR00987">
    <property type="entry name" value="TRNASYNTHGLU"/>
</dbReference>
<feature type="domain" description="Aminoacyl-tRNA synthetase class I anticodon-binding" evidence="13">
    <location>
        <begin position="360"/>
        <end position="491"/>
    </location>
</feature>
<dbReference type="GO" id="GO:0008270">
    <property type="term" value="F:zinc ion binding"/>
    <property type="evidence" value="ECO:0007669"/>
    <property type="project" value="InterPro"/>
</dbReference>
<dbReference type="InterPro" id="IPR014729">
    <property type="entry name" value="Rossmann-like_a/b/a_fold"/>
</dbReference>
<comment type="subcellular location">
    <subcellularLocation>
        <location evidence="1">Mitochondrion</location>
    </subcellularLocation>
</comment>
<dbReference type="GO" id="GO:0005739">
    <property type="term" value="C:mitochondrion"/>
    <property type="evidence" value="ECO:0007669"/>
    <property type="project" value="UniProtKB-SubCell"/>
</dbReference>
<keyword evidence="7 11" id="KW-0648">Protein biosynthesis</keyword>
<dbReference type="NCBIfam" id="TIGR00464">
    <property type="entry name" value="gltX_bact"/>
    <property type="match status" value="1"/>
</dbReference>
<dbReference type="Pfam" id="PF00749">
    <property type="entry name" value="tRNA-synt_1c"/>
    <property type="match status" value="1"/>
</dbReference>
<evidence type="ECO:0000256" key="10">
    <source>
        <dbReference type="ARBA" id="ARBA00072917"/>
    </source>
</evidence>
<dbReference type="InterPro" id="IPR004527">
    <property type="entry name" value="Glu-tRNA-ligase_bac/mito"/>
</dbReference>
<evidence type="ECO:0000256" key="7">
    <source>
        <dbReference type="ARBA" id="ARBA00022917"/>
    </source>
</evidence>
<dbReference type="OrthoDB" id="428822at2759"/>
<dbReference type="GO" id="GO:0006424">
    <property type="term" value="P:glutamyl-tRNA aminoacylation"/>
    <property type="evidence" value="ECO:0007669"/>
    <property type="project" value="InterPro"/>
</dbReference>
<evidence type="ECO:0000256" key="3">
    <source>
        <dbReference type="ARBA" id="ARBA00012835"/>
    </source>
</evidence>
<keyword evidence="8 11" id="KW-0030">Aminoacyl-tRNA synthetase</keyword>
<organism evidence="14 15">
    <name type="scientific">Absidia repens</name>
    <dbReference type="NCBI Taxonomy" id="90262"/>
    <lineage>
        <taxon>Eukaryota</taxon>
        <taxon>Fungi</taxon>
        <taxon>Fungi incertae sedis</taxon>
        <taxon>Mucoromycota</taxon>
        <taxon>Mucoromycotina</taxon>
        <taxon>Mucoromycetes</taxon>
        <taxon>Mucorales</taxon>
        <taxon>Cunninghamellaceae</taxon>
        <taxon>Absidia</taxon>
    </lineage>
</organism>
<dbReference type="SUPFAM" id="SSF52374">
    <property type="entry name" value="Nucleotidylyl transferase"/>
    <property type="match status" value="1"/>
</dbReference>
<dbReference type="InterPro" id="IPR020751">
    <property type="entry name" value="aa-tRNA-synth_I_codon-bd_sub2"/>
</dbReference>
<dbReference type="EMBL" id="MCGE01000007">
    <property type="protein sequence ID" value="ORZ19655.1"/>
    <property type="molecule type" value="Genomic_DNA"/>
</dbReference>
<dbReference type="PROSITE" id="PS00178">
    <property type="entry name" value="AA_TRNA_LIGASE_I"/>
    <property type="match status" value="1"/>
</dbReference>
<evidence type="ECO:0000256" key="5">
    <source>
        <dbReference type="ARBA" id="ARBA00022741"/>
    </source>
</evidence>
<name>A0A1X2INS1_9FUNG</name>
<dbReference type="FunFam" id="3.40.50.620:FF:000045">
    <property type="entry name" value="Glutamate--tRNA ligase, mitochondrial"/>
    <property type="match status" value="1"/>
</dbReference>
<accession>A0A1X2INS1</accession>
<dbReference type="Gene3D" id="3.40.50.620">
    <property type="entry name" value="HUPs"/>
    <property type="match status" value="1"/>
</dbReference>
<evidence type="ECO:0000313" key="14">
    <source>
        <dbReference type="EMBL" id="ORZ19655.1"/>
    </source>
</evidence>
<dbReference type="EC" id="6.1.1.17" evidence="3"/>
<protein>
    <recommendedName>
        <fullName evidence="10">Glutamate--tRNA ligase, mitochondrial</fullName>
        <ecNumber evidence="3">6.1.1.17</ecNumber>
    </recommendedName>
    <alternativeName>
        <fullName evidence="9">Glutamyl-tRNA synthetase</fullName>
    </alternativeName>
</protein>
<evidence type="ECO:0000313" key="15">
    <source>
        <dbReference type="Proteomes" id="UP000193560"/>
    </source>
</evidence>
<evidence type="ECO:0000256" key="8">
    <source>
        <dbReference type="ARBA" id="ARBA00023146"/>
    </source>
</evidence>
<reference evidence="14 15" key="1">
    <citation type="submission" date="2016-07" db="EMBL/GenBank/DDBJ databases">
        <title>Pervasive Adenine N6-methylation of Active Genes in Fungi.</title>
        <authorList>
            <consortium name="DOE Joint Genome Institute"/>
            <person name="Mondo S.J."/>
            <person name="Dannebaum R.O."/>
            <person name="Kuo R.C."/>
            <person name="Labutti K."/>
            <person name="Haridas S."/>
            <person name="Kuo A."/>
            <person name="Salamov A."/>
            <person name="Ahrendt S.R."/>
            <person name="Lipzen A."/>
            <person name="Sullivan W."/>
            <person name="Andreopoulos W.B."/>
            <person name="Clum A."/>
            <person name="Lindquist E."/>
            <person name="Daum C."/>
            <person name="Ramamoorthy G.K."/>
            <person name="Gryganskyi A."/>
            <person name="Culley D."/>
            <person name="Magnuson J.K."/>
            <person name="James T.Y."/>
            <person name="O'Malley M.A."/>
            <person name="Stajich J.E."/>
            <person name="Spatafora J.W."/>
            <person name="Visel A."/>
            <person name="Grigoriev I.V."/>
        </authorList>
    </citation>
    <scope>NUCLEOTIDE SEQUENCE [LARGE SCALE GENOMIC DNA]</scope>
    <source>
        <strain evidence="14 15">NRRL 1336</strain>
    </source>
</reference>
<dbReference type="HAMAP" id="MF_00022">
    <property type="entry name" value="Glu_tRNA_synth_type1"/>
    <property type="match status" value="1"/>
</dbReference>
<evidence type="ECO:0000256" key="2">
    <source>
        <dbReference type="ARBA" id="ARBA00007894"/>
    </source>
</evidence>
<evidence type="ECO:0000256" key="1">
    <source>
        <dbReference type="ARBA" id="ARBA00004173"/>
    </source>
</evidence>
<dbReference type="InterPro" id="IPR020058">
    <property type="entry name" value="Glu/Gln-tRNA-synth_Ib_cat-dom"/>
</dbReference>
<evidence type="ECO:0000259" key="12">
    <source>
        <dbReference type="Pfam" id="PF00749"/>
    </source>
</evidence>